<dbReference type="Proteomes" id="UP001054945">
    <property type="component" value="Unassembled WGS sequence"/>
</dbReference>
<proteinExistence type="predicted"/>
<evidence type="ECO:0000256" key="1">
    <source>
        <dbReference type="SAM" id="MobiDB-lite"/>
    </source>
</evidence>
<dbReference type="EMBL" id="BPLR01009638">
    <property type="protein sequence ID" value="GIY33419.1"/>
    <property type="molecule type" value="Genomic_DNA"/>
</dbReference>
<accession>A0AAV4SJB6</accession>
<gene>
    <name evidence="2" type="ORF">CEXT_680421</name>
</gene>
<reference evidence="2 3" key="1">
    <citation type="submission" date="2021-06" db="EMBL/GenBank/DDBJ databases">
        <title>Caerostris extrusa draft genome.</title>
        <authorList>
            <person name="Kono N."/>
            <person name="Arakawa K."/>
        </authorList>
    </citation>
    <scope>NUCLEOTIDE SEQUENCE [LARGE SCALE GENOMIC DNA]</scope>
</reference>
<evidence type="ECO:0000313" key="2">
    <source>
        <dbReference type="EMBL" id="GIY33419.1"/>
    </source>
</evidence>
<sequence length="156" mass="17364">MLCVRSVNITDRAGTEDSTEFKLKGMQFAKVAIVGEGKKSVLHLQLEENRRAIFFFSSGGLTGRARKAPLTQGGKRKTNRGEKAGNGRRKCEIESQTASQSMMRAIFVSNYLFANFRSLHKWAGGDSEFCKNARDVLQQNCAIETVEKQKEKKGPS</sequence>
<name>A0AAV4SJB6_CAEEX</name>
<comment type="caution">
    <text evidence="2">The sequence shown here is derived from an EMBL/GenBank/DDBJ whole genome shotgun (WGS) entry which is preliminary data.</text>
</comment>
<feature type="compositionally biased region" description="Basic and acidic residues" evidence="1">
    <location>
        <begin position="79"/>
        <end position="93"/>
    </location>
</feature>
<organism evidence="2 3">
    <name type="scientific">Caerostris extrusa</name>
    <name type="common">Bark spider</name>
    <name type="synonym">Caerostris bankana</name>
    <dbReference type="NCBI Taxonomy" id="172846"/>
    <lineage>
        <taxon>Eukaryota</taxon>
        <taxon>Metazoa</taxon>
        <taxon>Ecdysozoa</taxon>
        <taxon>Arthropoda</taxon>
        <taxon>Chelicerata</taxon>
        <taxon>Arachnida</taxon>
        <taxon>Araneae</taxon>
        <taxon>Araneomorphae</taxon>
        <taxon>Entelegynae</taxon>
        <taxon>Araneoidea</taxon>
        <taxon>Araneidae</taxon>
        <taxon>Caerostris</taxon>
    </lineage>
</organism>
<protein>
    <submittedName>
        <fullName evidence="2">Uncharacterized protein</fullName>
    </submittedName>
</protein>
<keyword evidence="3" id="KW-1185">Reference proteome</keyword>
<evidence type="ECO:0000313" key="3">
    <source>
        <dbReference type="Proteomes" id="UP001054945"/>
    </source>
</evidence>
<dbReference type="AlphaFoldDB" id="A0AAV4SJB6"/>
<feature type="region of interest" description="Disordered" evidence="1">
    <location>
        <begin position="66"/>
        <end position="96"/>
    </location>
</feature>